<evidence type="ECO:0000313" key="1">
    <source>
        <dbReference type="Proteomes" id="UP000095286"/>
    </source>
</evidence>
<sequence>MYCAARRDLSIKKFFTPAISIKRSQPVWDLKNSNRRSIVGSKSSDAITSIPEKESSPGTPQELSIANLKAMYIKGSGASGKSSEENTCNDGDKLSNGKEVPRKKRLGETYKLSELDVKKEEMLVRNISELVESEQVFAKDLINLKRQSPHILGPQLRLIAEELHALHHNFVSCLEEARDGLTLVETSGYNFHCRVKDAIMRMCALFINKSNRFKIYSDYSAAYSLWLQKVSNDSSFKEKLKAYNLKENSKCENVESLLIKPIQRILRYPLFLEKIVECCRGETLESKQAKQALERLQELATYINEMQRLREQYGIRLDDFARTNKGYFKEKGMNVDLRELMIFAHVKIHQTSVNGSIKEKEKNAEAVVLVFQTLVLLFIPEKKKDKAHKVIPISECIIIAPKEESVDMSTSQTSNAPTPHLLQIIHTDPNQKHPSVYLLSCTHSEIKSQLLKSLNKAIKMKNVKNTRPISGASQSDRGYESEK</sequence>
<evidence type="ECO:0000313" key="2">
    <source>
        <dbReference type="WBParaSite" id="RSKR_0000341500.1"/>
    </source>
</evidence>
<dbReference type="Proteomes" id="UP000095286">
    <property type="component" value="Unplaced"/>
</dbReference>
<accession>A0AC35TSJ5</accession>
<dbReference type="WBParaSite" id="RSKR_0000341500.1">
    <property type="protein sequence ID" value="RSKR_0000341500.1"/>
    <property type="gene ID" value="RSKR_0000341500"/>
</dbReference>
<organism evidence="1 2">
    <name type="scientific">Rhabditophanes sp. KR3021</name>
    <dbReference type="NCBI Taxonomy" id="114890"/>
    <lineage>
        <taxon>Eukaryota</taxon>
        <taxon>Metazoa</taxon>
        <taxon>Ecdysozoa</taxon>
        <taxon>Nematoda</taxon>
        <taxon>Chromadorea</taxon>
        <taxon>Rhabditida</taxon>
        <taxon>Tylenchina</taxon>
        <taxon>Panagrolaimomorpha</taxon>
        <taxon>Strongyloidoidea</taxon>
        <taxon>Alloionematidae</taxon>
        <taxon>Rhabditophanes</taxon>
    </lineage>
</organism>
<protein>
    <submittedName>
        <fullName evidence="2">DH domain-containing protein</fullName>
    </submittedName>
</protein>
<name>A0AC35TSJ5_9BILA</name>
<reference evidence="2" key="1">
    <citation type="submission" date="2016-11" db="UniProtKB">
        <authorList>
            <consortium name="WormBaseParasite"/>
        </authorList>
    </citation>
    <scope>IDENTIFICATION</scope>
    <source>
        <strain evidence="2">KR3021</strain>
    </source>
</reference>
<proteinExistence type="predicted"/>